<dbReference type="Gene3D" id="3.40.50.2020">
    <property type="match status" value="1"/>
</dbReference>
<evidence type="ECO:0000259" key="3">
    <source>
        <dbReference type="Pfam" id="PF18912"/>
    </source>
</evidence>
<dbReference type="EMBL" id="DWUX01000131">
    <property type="protein sequence ID" value="HJD39774.1"/>
    <property type="molecule type" value="Genomic_DNA"/>
</dbReference>
<dbReference type="AlphaFoldDB" id="A0A9D2R748"/>
<dbReference type="InterPro" id="IPR029057">
    <property type="entry name" value="PRTase-like"/>
</dbReference>
<dbReference type="Pfam" id="PF00156">
    <property type="entry name" value="Pribosyltran"/>
    <property type="match status" value="1"/>
</dbReference>
<comment type="caution">
    <text evidence="4">The sequence shown here is derived from an EMBL/GenBank/DDBJ whole genome shotgun (WGS) entry which is preliminary data.</text>
</comment>
<dbReference type="CDD" id="cd06223">
    <property type="entry name" value="PRTases_typeI"/>
    <property type="match status" value="1"/>
</dbReference>
<gene>
    <name evidence="4" type="ORF">H9913_07070</name>
</gene>
<organism evidence="4 5">
    <name type="scientific">Candidatus Blautia stercoripullorum</name>
    <dbReference type="NCBI Taxonomy" id="2838502"/>
    <lineage>
        <taxon>Bacteria</taxon>
        <taxon>Bacillati</taxon>
        <taxon>Bacillota</taxon>
        <taxon>Clostridia</taxon>
        <taxon>Lachnospirales</taxon>
        <taxon>Lachnospiraceae</taxon>
        <taxon>Blautia</taxon>
    </lineage>
</organism>
<proteinExistence type="inferred from homology"/>
<evidence type="ECO:0000256" key="1">
    <source>
        <dbReference type="ARBA" id="ARBA00008007"/>
    </source>
</evidence>
<protein>
    <submittedName>
        <fullName evidence="4">ComF family protein</fullName>
    </submittedName>
</protein>
<evidence type="ECO:0000313" key="4">
    <source>
        <dbReference type="EMBL" id="HJD39774.1"/>
    </source>
</evidence>
<comment type="similarity">
    <text evidence="1">Belongs to the ComF/GntX family.</text>
</comment>
<feature type="domain" description="Phosphoribosyltransferase" evidence="2">
    <location>
        <begin position="145"/>
        <end position="228"/>
    </location>
</feature>
<evidence type="ECO:0000313" key="5">
    <source>
        <dbReference type="Proteomes" id="UP000823850"/>
    </source>
</evidence>
<dbReference type="PANTHER" id="PTHR47505:SF1">
    <property type="entry name" value="DNA UTILIZATION PROTEIN YHGH"/>
    <property type="match status" value="1"/>
</dbReference>
<dbReference type="Pfam" id="PF18912">
    <property type="entry name" value="DZR_2"/>
    <property type="match status" value="1"/>
</dbReference>
<accession>A0A9D2R748</accession>
<feature type="domain" description="Double zinc ribbon" evidence="3">
    <location>
        <begin position="10"/>
        <end position="68"/>
    </location>
</feature>
<dbReference type="PANTHER" id="PTHR47505">
    <property type="entry name" value="DNA UTILIZATION PROTEIN YHGH"/>
    <property type="match status" value="1"/>
</dbReference>
<dbReference type="Proteomes" id="UP000823850">
    <property type="component" value="Unassembled WGS sequence"/>
</dbReference>
<sequence>MNHKKIKNTFLDILYPRHCPVCHHIPENRGQKICGGCKERLKPVNGPRCYKCSKPLHDPGQEYCENCRSRSHLFEQGIGIFPYSTLLQESLYRLKYGKRQEYGTFYGELAAFYARKQIEKWQIQRIIPIPLHRKRMEKRGYNQAELIAEAFGKQTGLSVEKKLLQRRKNTKPQKDLDPIQRRANMRGAFITKSDLQGENILLIDDIYTTGTTIDEAAGALKKAGAGGVYFLVIAIGADG</sequence>
<dbReference type="InterPro" id="IPR051910">
    <property type="entry name" value="ComF/GntX_DNA_util-trans"/>
</dbReference>
<reference evidence="4" key="1">
    <citation type="journal article" date="2021" name="PeerJ">
        <title>Extensive microbial diversity within the chicken gut microbiome revealed by metagenomics and culture.</title>
        <authorList>
            <person name="Gilroy R."/>
            <person name="Ravi A."/>
            <person name="Getino M."/>
            <person name="Pursley I."/>
            <person name="Horton D.L."/>
            <person name="Alikhan N.F."/>
            <person name="Baker D."/>
            <person name="Gharbi K."/>
            <person name="Hall N."/>
            <person name="Watson M."/>
            <person name="Adriaenssens E.M."/>
            <person name="Foster-Nyarko E."/>
            <person name="Jarju S."/>
            <person name="Secka A."/>
            <person name="Antonio M."/>
            <person name="Oren A."/>
            <person name="Chaudhuri R.R."/>
            <person name="La Ragione R."/>
            <person name="Hildebrand F."/>
            <person name="Pallen M.J."/>
        </authorList>
    </citation>
    <scope>NUCLEOTIDE SEQUENCE</scope>
    <source>
        <strain evidence="4">ChiW19-6364</strain>
    </source>
</reference>
<dbReference type="SUPFAM" id="SSF53271">
    <property type="entry name" value="PRTase-like"/>
    <property type="match status" value="1"/>
</dbReference>
<dbReference type="InterPro" id="IPR044005">
    <property type="entry name" value="DZR_2"/>
</dbReference>
<name>A0A9D2R748_9FIRM</name>
<reference evidence="4" key="2">
    <citation type="submission" date="2021-04" db="EMBL/GenBank/DDBJ databases">
        <authorList>
            <person name="Gilroy R."/>
        </authorList>
    </citation>
    <scope>NUCLEOTIDE SEQUENCE</scope>
    <source>
        <strain evidence="4">ChiW19-6364</strain>
    </source>
</reference>
<dbReference type="InterPro" id="IPR000836">
    <property type="entry name" value="PRTase_dom"/>
</dbReference>
<evidence type="ECO:0000259" key="2">
    <source>
        <dbReference type="Pfam" id="PF00156"/>
    </source>
</evidence>